<keyword evidence="9" id="KW-1185">Reference proteome</keyword>
<keyword evidence="6" id="KW-0325">Glycoprotein</keyword>
<dbReference type="InterPro" id="IPR029058">
    <property type="entry name" value="AB_hydrolase_fold"/>
</dbReference>
<evidence type="ECO:0000256" key="6">
    <source>
        <dbReference type="ARBA" id="ARBA00023180"/>
    </source>
</evidence>
<dbReference type="GO" id="GO:0006508">
    <property type="term" value="P:proteolysis"/>
    <property type="evidence" value="ECO:0007669"/>
    <property type="project" value="UniProtKB-KW"/>
</dbReference>
<evidence type="ECO:0000256" key="3">
    <source>
        <dbReference type="ARBA" id="ARBA00022670"/>
    </source>
</evidence>
<evidence type="ECO:0000256" key="7">
    <source>
        <dbReference type="RuleBase" id="RU361156"/>
    </source>
</evidence>
<accession>A0A165DGY3</accession>
<feature type="signal peptide" evidence="7">
    <location>
        <begin position="1"/>
        <end position="17"/>
    </location>
</feature>
<dbReference type="Gene3D" id="1.10.287.410">
    <property type="match status" value="1"/>
</dbReference>
<dbReference type="GO" id="GO:0004185">
    <property type="term" value="F:serine-type carboxypeptidase activity"/>
    <property type="evidence" value="ECO:0007669"/>
    <property type="project" value="UniProtKB-UniRule"/>
</dbReference>
<dbReference type="InterPro" id="IPR018202">
    <property type="entry name" value="Ser_caboxypep_ser_AS"/>
</dbReference>
<dbReference type="InParanoid" id="A0A165DGY3"/>
<keyword evidence="3 7" id="KW-0645">Protease</keyword>
<gene>
    <name evidence="8" type="ORF">EXIGLDRAFT_682653</name>
</gene>
<dbReference type="Gene3D" id="3.40.50.1820">
    <property type="entry name" value="alpha/beta hydrolase"/>
    <property type="match status" value="1"/>
</dbReference>
<dbReference type="SUPFAM" id="SSF53474">
    <property type="entry name" value="alpha/beta-Hydrolases"/>
    <property type="match status" value="1"/>
</dbReference>
<evidence type="ECO:0000256" key="1">
    <source>
        <dbReference type="ARBA" id="ARBA00009431"/>
    </source>
</evidence>
<comment type="similarity">
    <text evidence="1 7">Belongs to the peptidase S10 family.</text>
</comment>
<dbReference type="Pfam" id="PF00450">
    <property type="entry name" value="Peptidase_S10"/>
    <property type="match status" value="1"/>
</dbReference>
<keyword evidence="2 7" id="KW-0121">Carboxypeptidase</keyword>
<organism evidence="8 9">
    <name type="scientific">Exidia glandulosa HHB12029</name>
    <dbReference type="NCBI Taxonomy" id="1314781"/>
    <lineage>
        <taxon>Eukaryota</taxon>
        <taxon>Fungi</taxon>
        <taxon>Dikarya</taxon>
        <taxon>Basidiomycota</taxon>
        <taxon>Agaricomycotina</taxon>
        <taxon>Agaricomycetes</taxon>
        <taxon>Auriculariales</taxon>
        <taxon>Exidiaceae</taxon>
        <taxon>Exidia</taxon>
    </lineage>
</organism>
<dbReference type="InterPro" id="IPR001563">
    <property type="entry name" value="Peptidase_S10"/>
</dbReference>
<keyword evidence="5 7" id="KW-0378">Hydrolase</keyword>
<reference evidence="8 9" key="1">
    <citation type="journal article" date="2016" name="Mol. Biol. Evol.">
        <title>Comparative Genomics of Early-Diverging Mushroom-Forming Fungi Provides Insights into the Origins of Lignocellulose Decay Capabilities.</title>
        <authorList>
            <person name="Nagy L.G."/>
            <person name="Riley R."/>
            <person name="Tritt A."/>
            <person name="Adam C."/>
            <person name="Daum C."/>
            <person name="Floudas D."/>
            <person name="Sun H."/>
            <person name="Yadav J.S."/>
            <person name="Pangilinan J."/>
            <person name="Larsson K.H."/>
            <person name="Matsuura K."/>
            <person name="Barry K."/>
            <person name="Labutti K."/>
            <person name="Kuo R."/>
            <person name="Ohm R.A."/>
            <person name="Bhattacharya S.S."/>
            <person name="Shirouzu T."/>
            <person name="Yoshinaga Y."/>
            <person name="Martin F.M."/>
            <person name="Grigoriev I.V."/>
            <person name="Hibbett D.S."/>
        </authorList>
    </citation>
    <scope>NUCLEOTIDE SEQUENCE [LARGE SCALE GENOMIC DNA]</scope>
    <source>
        <strain evidence="8 9">HHB12029</strain>
    </source>
</reference>
<dbReference type="PROSITE" id="PS00131">
    <property type="entry name" value="CARBOXYPEPT_SER_SER"/>
    <property type="match status" value="1"/>
</dbReference>
<dbReference type="EC" id="3.4.16.-" evidence="7"/>
<evidence type="ECO:0000256" key="2">
    <source>
        <dbReference type="ARBA" id="ARBA00022645"/>
    </source>
</evidence>
<dbReference type="PANTHER" id="PTHR11802">
    <property type="entry name" value="SERINE PROTEASE FAMILY S10 SERINE CARBOXYPEPTIDASE"/>
    <property type="match status" value="1"/>
</dbReference>
<proteinExistence type="inferred from homology"/>
<dbReference type="STRING" id="1314781.A0A165DGY3"/>
<dbReference type="GO" id="GO:0000324">
    <property type="term" value="C:fungal-type vacuole"/>
    <property type="evidence" value="ECO:0007669"/>
    <property type="project" value="TreeGrafter"/>
</dbReference>
<evidence type="ECO:0000256" key="5">
    <source>
        <dbReference type="ARBA" id="ARBA00022801"/>
    </source>
</evidence>
<dbReference type="AlphaFoldDB" id="A0A165DGY3"/>
<name>A0A165DGY3_EXIGL</name>
<dbReference type="EMBL" id="KV426221">
    <property type="protein sequence ID" value="KZV84505.1"/>
    <property type="molecule type" value="Genomic_DNA"/>
</dbReference>
<feature type="chain" id="PRO_5007748324" description="Carboxypeptidase" evidence="7">
    <location>
        <begin position="18"/>
        <end position="482"/>
    </location>
</feature>
<evidence type="ECO:0000313" key="9">
    <source>
        <dbReference type="Proteomes" id="UP000077266"/>
    </source>
</evidence>
<evidence type="ECO:0000256" key="4">
    <source>
        <dbReference type="ARBA" id="ARBA00022729"/>
    </source>
</evidence>
<dbReference type="OrthoDB" id="443318at2759"/>
<evidence type="ECO:0000313" key="8">
    <source>
        <dbReference type="EMBL" id="KZV84505.1"/>
    </source>
</evidence>
<dbReference type="Proteomes" id="UP000077266">
    <property type="component" value="Unassembled WGS sequence"/>
</dbReference>
<dbReference type="PRINTS" id="PR00724">
    <property type="entry name" value="CRBOXYPTASEC"/>
</dbReference>
<protein>
    <recommendedName>
        <fullName evidence="7">Carboxypeptidase</fullName>
        <ecNumber evidence="7">3.4.16.-</ecNumber>
    </recommendedName>
</protein>
<dbReference type="PANTHER" id="PTHR11802:SF113">
    <property type="entry name" value="SERINE CARBOXYPEPTIDASE CTSA-4.1"/>
    <property type="match status" value="1"/>
</dbReference>
<sequence>MLRILALVAAAVAQQWAAKDSGASVFSSLHALDSVTHTRLTHPSFPRYGVRVKEVHDFCEKTGAKTYAGYVDVDARHFFFYFFESRGNPAEDPVVLWMNGGPGCTSTTGLFLENGPCILDDQNTSEPKHNPYSWNSNSSIIFLEQPVGTGFSYAEHGEHTSTTVEAAADFVAFISIWFNSFSDFRGRALHLSGESYAGRMLPVFASALVDANAVATQDGREPVNLQSVLIVNGFTNYMTMSLTSYDMLCTNASLPPLLPISTCVRMKAALPRCEKWYTESCVDVWDATSCAAAANFCATELATVVEQTGRNLYDLGEVCNGRCDGVHKPYVDDYLNRADVRKRLGVDEWTGDRNITMTGCGLGSEIMKAYTAAGDQLHSSNPYTEALLHRNIRVMHLVGSYDWICNWVGNLREAAKLEWPGQEGFNALELHDWTYEGKRAGKAKSFGGLSFVTLDGAGHAAPAKRRPESLHVLQQWLHGQSV</sequence>
<keyword evidence="4 7" id="KW-0732">Signal</keyword>